<feature type="transmembrane region" description="Helical" evidence="14">
    <location>
        <begin position="529"/>
        <end position="548"/>
    </location>
</feature>
<dbReference type="Gramene" id="Solyc02g069430.3.1">
    <property type="protein sequence ID" value="Solyc02g069430.3.1"/>
    <property type="gene ID" value="Solyc02g069430.3"/>
</dbReference>
<feature type="binding site" evidence="13">
    <location>
        <position position="321"/>
    </location>
    <ligand>
        <name>Mg(2+)</name>
        <dbReference type="ChEBI" id="CHEBI:18420"/>
    </ligand>
</feature>
<dbReference type="PANTHER" id="PTHR24092:SF157">
    <property type="entry name" value="PHOSPHOLIPID-TRANSPORTING ATPASE"/>
    <property type="match status" value="1"/>
</dbReference>
<dbReference type="NCBIfam" id="TIGR01494">
    <property type="entry name" value="ATPase_P-type"/>
    <property type="match status" value="1"/>
</dbReference>
<feature type="transmembrane region" description="Helical" evidence="14">
    <location>
        <begin position="411"/>
        <end position="431"/>
    </location>
</feature>
<dbReference type="Proteomes" id="UP000004994">
    <property type="component" value="Chromosome 2"/>
</dbReference>
<comment type="catalytic activity">
    <reaction evidence="11 14">
        <text>ATP + H2O + phospholipidSide 1 = ADP + phosphate + phospholipidSide 2.</text>
        <dbReference type="EC" id="7.6.2.1"/>
    </reaction>
</comment>
<accession>A0A3Q7FMV5</accession>
<dbReference type="InterPro" id="IPR006539">
    <property type="entry name" value="P-type_ATPase_IV"/>
</dbReference>
<dbReference type="STRING" id="4081.A0A3Q7FMV5"/>
<dbReference type="SUPFAM" id="SSF81660">
    <property type="entry name" value="Metal cation-transporting ATPase, ATP-binding domain N"/>
    <property type="match status" value="1"/>
</dbReference>
<feature type="binding site" evidence="12">
    <location>
        <position position="51"/>
    </location>
    <ligand>
        <name>ATP</name>
        <dbReference type="ChEBI" id="CHEBI:30616"/>
    </ligand>
</feature>
<feature type="binding site" evidence="12">
    <location>
        <position position="196"/>
    </location>
    <ligand>
        <name>ATP</name>
        <dbReference type="ChEBI" id="CHEBI:30616"/>
    </ligand>
</feature>
<keyword evidence="8 14" id="KW-1278">Translocase</keyword>
<evidence type="ECO:0000256" key="2">
    <source>
        <dbReference type="ARBA" id="ARBA00008109"/>
    </source>
</evidence>
<evidence type="ECO:0000256" key="10">
    <source>
        <dbReference type="ARBA" id="ARBA00023136"/>
    </source>
</evidence>
<feature type="binding site" evidence="12">
    <location>
        <position position="324"/>
    </location>
    <ligand>
        <name>ATP</name>
        <dbReference type="ChEBI" id="CHEBI:30616"/>
    </ligand>
</feature>
<feature type="domain" description="P-type ATPase C-terminal" evidence="15">
    <location>
        <begin position="347"/>
        <end position="597"/>
    </location>
</feature>
<dbReference type="InParanoid" id="A0A3Q7FMV5"/>
<feature type="binding site" evidence="12">
    <location>
        <position position="301"/>
    </location>
    <ligand>
        <name>ATP</name>
        <dbReference type="ChEBI" id="CHEBI:30616"/>
    </ligand>
</feature>
<dbReference type="GO" id="GO:0000287">
    <property type="term" value="F:magnesium ion binding"/>
    <property type="evidence" value="ECO:0007669"/>
    <property type="project" value="UniProtKB-UniRule"/>
</dbReference>
<organism evidence="16">
    <name type="scientific">Solanum lycopersicum</name>
    <name type="common">Tomato</name>
    <name type="synonym">Lycopersicon esculentum</name>
    <dbReference type="NCBI Taxonomy" id="4081"/>
    <lineage>
        <taxon>Eukaryota</taxon>
        <taxon>Viridiplantae</taxon>
        <taxon>Streptophyta</taxon>
        <taxon>Embryophyta</taxon>
        <taxon>Tracheophyta</taxon>
        <taxon>Spermatophyta</taxon>
        <taxon>Magnoliopsida</taxon>
        <taxon>eudicotyledons</taxon>
        <taxon>Gunneridae</taxon>
        <taxon>Pentapetalae</taxon>
        <taxon>asterids</taxon>
        <taxon>lamiids</taxon>
        <taxon>Solanales</taxon>
        <taxon>Solanaceae</taxon>
        <taxon>Solanoideae</taxon>
        <taxon>Solaneae</taxon>
        <taxon>Solanum</taxon>
        <taxon>Solanum subgen. Lycopersicon</taxon>
    </lineage>
</organism>
<feature type="binding site" evidence="12">
    <location>
        <position position="295"/>
    </location>
    <ligand>
        <name>ATP</name>
        <dbReference type="ChEBI" id="CHEBI:30616"/>
    </ligand>
</feature>
<evidence type="ECO:0000256" key="8">
    <source>
        <dbReference type="ARBA" id="ARBA00022967"/>
    </source>
</evidence>
<dbReference type="SUPFAM" id="SSF81665">
    <property type="entry name" value="Calcium ATPase, transmembrane domain M"/>
    <property type="match status" value="1"/>
</dbReference>
<protein>
    <recommendedName>
        <fullName evidence="14">Phospholipid-transporting ATPase</fullName>
        <ecNumber evidence="14">7.6.2.1</ecNumber>
    </recommendedName>
</protein>
<feature type="binding site" evidence="12">
    <location>
        <position position="194"/>
    </location>
    <ligand>
        <name>ATP</name>
        <dbReference type="ChEBI" id="CHEBI:30616"/>
    </ligand>
</feature>
<evidence type="ECO:0000313" key="16">
    <source>
        <dbReference type="EnsemblPlants" id="Solyc02g069430.3.1"/>
    </source>
</evidence>
<dbReference type="Gene3D" id="3.40.1110.10">
    <property type="entry name" value="Calcium-transporting ATPase, cytoplasmic domain N"/>
    <property type="match status" value="1"/>
</dbReference>
<dbReference type="InterPro" id="IPR001757">
    <property type="entry name" value="P_typ_ATPase"/>
</dbReference>
<keyword evidence="6 12" id="KW-0067">ATP-binding</keyword>
<dbReference type="Pfam" id="PF13246">
    <property type="entry name" value="Cation_ATPase"/>
    <property type="match status" value="1"/>
</dbReference>
<dbReference type="GO" id="GO:0015914">
    <property type="term" value="P:phospholipid transport"/>
    <property type="evidence" value="ECO:0007669"/>
    <property type="project" value="InterPro"/>
</dbReference>
<dbReference type="InterPro" id="IPR023299">
    <property type="entry name" value="ATPase_P-typ_cyto_dom_N"/>
</dbReference>
<sequence>MKMETSFSFAKGLTISPLFRSVILDRLADNGRTYQQATTAHLSNYAEDGLRTMLFAYKEIKPDEYEKWNSLFTQAKATIGPEREDLLENVSEMIEKDLILLGAVAIEDKLQKGVSFLLFYQSSTCSIVLPPTRVPNLGQRASYQSYIGKREDEKASVTRRGARRRMETILPDFFQVPECIDKLAQAGLKIWLLTGDKTETAVNIGYACSLLRQDMKQVHLTLSKEAESKNLIKVMREDILGQIERYSHMVIKEDTKDRPFALIVDGKALEIALNNDIKDQLLRLAVRCDSVICCRVSPKQKALITRLVKQHTGKTTLAVGDGANDVGMIQEADIGVGISGMEGMQAVMASDFSMPQFRFLERLLIVHGHWCYKRISKLILYFVYKNVAFGLTLFFYDILTTSSGQVLFDDWYIVIFNVFLTSLPVISLGVLEQDVSYEVCLKFPTLYQQGPKNICFSWKRIIGWILNASLTSLVIFTISISALSPAAFTQGGEVADIGHIGAIIYTCIIWTLNCQIALIINHFTWISHLLIWGSIIFWYIFLFLYGMIPPDYSKTGFHLLTEAMGPAAIFWIVTLLAVVASLLPYFIHIVIQRSFLPMDDHLIQEMEHFRMDIVDGPMWLKEQQKSNEKTKVGFSARVDTKIRQLKEQLNRKKKINV</sequence>
<evidence type="ECO:0000256" key="12">
    <source>
        <dbReference type="PIRSR" id="PIRSR606539-2"/>
    </source>
</evidence>
<evidence type="ECO:0000259" key="15">
    <source>
        <dbReference type="Pfam" id="PF16212"/>
    </source>
</evidence>
<keyword evidence="3 14" id="KW-0812">Transmembrane</keyword>
<dbReference type="InterPro" id="IPR032630">
    <property type="entry name" value="P_typ_ATPase_c"/>
</dbReference>
<keyword evidence="17" id="KW-1185">Reference proteome</keyword>
<dbReference type="FunFam" id="3.40.50.1000:FF:000014">
    <property type="entry name" value="Phospholipid-transporting ATPase"/>
    <property type="match status" value="1"/>
</dbReference>
<dbReference type="NCBIfam" id="TIGR01652">
    <property type="entry name" value="ATPase-Plipid"/>
    <property type="match status" value="1"/>
</dbReference>
<feature type="transmembrane region" description="Helical" evidence="14">
    <location>
        <begin position="461"/>
        <end position="488"/>
    </location>
</feature>
<keyword evidence="10 14" id="KW-0472">Membrane</keyword>
<comment type="similarity">
    <text evidence="2 14">Belongs to the cation transport ATPase (P-type) (TC 3.A.3) family. Type IV subfamily.</text>
</comment>
<reference evidence="16" key="1">
    <citation type="journal article" date="2012" name="Nature">
        <title>The tomato genome sequence provides insights into fleshy fruit evolution.</title>
        <authorList>
            <consortium name="Tomato Genome Consortium"/>
        </authorList>
    </citation>
    <scope>NUCLEOTIDE SEQUENCE [LARGE SCALE GENOMIC DNA]</scope>
    <source>
        <strain evidence="16">cv. Heinz 1706</strain>
    </source>
</reference>
<proteinExistence type="inferred from homology"/>
<comment type="subcellular location">
    <subcellularLocation>
        <location evidence="1 14">Membrane</location>
        <topology evidence="1 14">Multi-pass membrane protein</topology>
    </subcellularLocation>
</comment>
<evidence type="ECO:0000256" key="11">
    <source>
        <dbReference type="ARBA" id="ARBA00034036"/>
    </source>
</evidence>
<dbReference type="EC" id="7.6.2.1" evidence="14"/>
<keyword evidence="4 13" id="KW-0479">Metal-binding</keyword>
<dbReference type="Gene3D" id="3.40.50.1000">
    <property type="entry name" value="HAD superfamily/HAD-like"/>
    <property type="match status" value="1"/>
</dbReference>
<dbReference type="PANTHER" id="PTHR24092">
    <property type="entry name" value="PROBABLE PHOSPHOLIPID-TRANSPORTING ATPASE"/>
    <property type="match status" value="1"/>
</dbReference>
<feature type="transmembrane region" description="Helical" evidence="14">
    <location>
        <begin position="568"/>
        <end position="591"/>
    </location>
</feature>
<dbReference type="GO" id="GO:0016887">
    <property type="term" value="F:ATP hydrolysis activity"/>
    <property type="evidence" value="ECO:0007669"/>
    <property type="project" value="InterPro"/>
</dbReference>
<evidence type="ECO:0000256" key="14">
    <source>
        <dbReference type="RuleBase" id="RU362033"/>
    </source>
</evidence>
<evidence type="ECO:0000256" key="7">
    <source>
        <dbReference type="ARBA" id="ARBA00022842"/>
    </source>
</evidence>
<feature type="transmembrane region" description="Helical" evidence="14">
    <location>
        <begin position="378"/>
        <end position="399"/>
    </location>
</feature>
<evidence type="ECO:0000256" key="3">
    <source>
        <dbReference type="ARBA" id="ARBA00022692"/>
    </source>
</evidence>
<evidence type="ECO:0000313" key="17">
    <source>
        <dbReference type="Proteomes" id="UP000004994"/>
    </source>
</evidence>
<evidence type="ECO:0000256" key="5">
    <source>
        <dbReference type="ARBA" id="ARBA00022741"/>
    </source>
</evidence>
<dbReference type="SUPFAM" id="SSF56784">
    <property type="entry name" value="HAD-like"/>
    <property type="match status" value="1"/>
</dbReference>
<evidence type="ECO:0000256" key="1">
    <source>
        <dbReference type="ARBA" id="ARBA00004141"/>
    </source>
</evidence>
<feature type="binding site" evidence="12">
    <location>
        <position position="325"/>
    </location>
    <ligand>
        <name>ATP</name>
        <dbReference type="ChEBI" id="CHEBI:30616"/>
    </ligand>
</feature>
<reference evidence="16" key="2">
    <citation type="submission" date="2019-01" db="UniProtKB">
        <authorList>
            <consortium name="EnsemblPlants"/>
        </authorList>
    </citation>
    <scope>IDENTIFICATION</scope>
    <source>
        <strain evidence="16">cv. Heinz 1706</strain>
    </source>
</reference>
<dbReference type="EnsemblPlants" id="Solyc02g069430.3.1">
    <property type="protein sequence ID" value="Solyc02g069430.3.1"/>
    <property type="gene ID" value="Solyc02g069430.3"/>
</dbReference>
<dbReference type="AlphaFoldDB" id="A0A3Q7FMV5"/>
<comment type="cofactor">
    <cofactor evidence="13">
        <name>Mg(2+)</name>
        <dbReference type="ChEBI" id="CHEBI:18420"/>
    </cofactor>
</comment>
<evidence type="ECO:0000256" key="4">
    <source>
        <dbReference type="ARBA" id="ARBA00022723"/>
    </source>
</evidence>
<name>A0A3Q7FMV5_SOLLC</name>
<keyword evidence="7 13" id="KW-0460">Magnesium</keyword>
<dbReference type="GO" id="GO:0016020">
    <property type="term" value="C:membrane"/>
    <property type="evidence" value="ECO:0007669"/>
    <property type="project" value="UniProtKB-SubCell"/>
</dbReference>
<feature type="binding site" evidence="12">
    <location>
        <position position="195"/>
    </location>
    <ligand>
        <name>ATP</name>
        <dbReference type="ChEBI" id="CHEBI:30616"/>
    </ligand>
</feature>
<dbReference type="InterPro" id="IPR023214">
    <property type="entry name" value="HAD_sf"/>
</dbReference>
<evidence type="ECO:0000256" key="9">
    <source>
        <dbReference type="ARBA" id="ARBA00022989"/>
    </source>
</evidence>
<dbReference type="GO" id="GO:0005524">
    <property type="term" value="F:ATP binding"/>
    <property type="evidence" value="ECO:0007669"/>
    <property type="project" value="UniProtKB-UniRule"/>
</dbReference>
<feature type="transmembrane region" description="Helical" evidence="14">
    <location>
        <begin position="500"/>
        <end position="520"/>
    </location>
</feature>
<dbReference type="OMA" id="KQICINT"/>
<dbReference type="InterPro" id="IPR036412">
    <property type="entry name" value="HAD-like_sf"/>
</dbReference>
<evidence type="ECO:0000256" key="13">
    <source>
        <dbReference type="PIRSR" id="PIRSR606539-3"/>
    </source>
</evidence>
<dbReference type="InterPro" id="IPR023298">
    <property type="entry name" value="ATPase_P-typ_TM_dom_sf"/>
</dbReference>
<keyword evidence="9 14" id="KW-1133">Transmembrane helix</keyword>
<evidence type="ECO:0000256" key="6">
    <source>
        <dbReference type="ARBA" id="ARBA00022840"/>
    </source>
</evidence>
<dbReference type="GO" id="GO:0140326">
    <property type="term" value="F:ATPase-coupled intramembrane lipid transporter activity"/>
    <property type="evidence" value="ECO:0007669"/>
    <property type="project" value="UniProtKB-EC"/>
</dbReference>
<keyword evidence="5 12" id="KW-0547">Nucleotide-binding</keyword>
<dbReference type="Pfam" id="PF16212">
    <property type="entry name" value="PhoLip_ATPase_C"/>
    <property type="match status" value="1"/>
</dbReference>
<feature type="binding site" evidence="13">
    <location>
        <position position="325"/>
    </location>
    <ligand>
        <name>Mg(2+)</name>
        <dbReference type="ChEBI" id="CHEBI:18420"/>
    </ligand>
</feature>
<dbReference type="PaxDb" id="4081-Solyc02g069430.2.1"/>